<name>A0A3S4I4L7_SERRU</name>
<proteinExistence type="predicted"/>
<dbReference type="SUPFAM" id="SSF52777">
    <property type="entry name" value="CoA-dependent acyltransferases"/>
    <property type="match status" value="1"/>
</dbReference>
<dbReference type="Proteomes" id="UP000271603">
    <property type="component" value="Chromosome"/>
</dbReference>
<reference evidence="1 2" key="1">
    <citation type="submission" date="2018-12" db="EMBL/GenBank/DDBJ databases">
        <authorList>
            <consortium name="Pathogen Informatics"/>
        </authorList>
    </citation>
    <scope>NUCLEOTIDE SEQUENCE [LARGE SCALE GENOMIC DNA]</scope>
    <source>
        <strain evidence="1 2">NCTC9419</strain>
    </source>
</reference>
<evidence type="ECO:0000313" key="2">
    <source>
        <dbReference type="Proteomes" id="UP000271603"/>
    </source>
</evidence>
<dbReference type="EMBL" id="LR134155">
    <property type="protein sequence ID" value="VEA73160.1"/>
    <property type="molecule type" value="Genomic_DNA"/>
</dbReference>
<dbReference type="STRING" id="61652.AXX16_3276"/>
<evidence type="ECO:0000313" key="1">
    <source>
        <dbReference type="EMBL" id="VEA73160.1"/>
    </source>
</evidence>
<dbReference type="Gene3D" id="3.40.50.1820">
    <property type="entry name" value="alpha/beta hydrolase"/>
    <property type="match status" value="1"/>
</dbReference>
<accession>A0A3S4I4L7</accession>
<organism evidence="1 2">
    <name type="scientific">Serratia rubidaea</name>
    <name type="common">Serratia marinorubra</name>
    <dbReference type="NCBI Taxonomy" id="61652"/>
    <lineage>
        <taxon>Bacteria</taxon>
        <taxon>Pseudomonadati</taxon>
        <taxon>Pseudomonadota</taxon>
        <taxon>Gammaproteobacteria</taxon>
        <taxon>Enterobacterales</taxon>
        <taxon>Yersiniaceae</taxon>
        <taxon>Serratia</taxon>
    </lineage>
</organism>
<dbReference type="AlphaFoldDB" id="A0A3S4I4L7"/>
<evidence type="ECO:0008006" key="3">
    <source>
        <dbReference type="Google" id="ProtNLM"/>
    </source>
</evidence>
<protein>
    <recommendedName>
        <fullName evidence="3">Dimodular nonribosomal peptide synthase</fullName>
    </recommendedName>
</protein>
<dbReference type="SUPFAM" id="SSF53474">
    <property type="entry name" value="alpha/beta-Hydrolases"/>
    <property type="match status" value="1"/>
</dbReference>
<gene>
    <name evidence="1" type="ORF">NCTC9419_04784</name>
</gene>
<sequence length="623" mass="68982">MNDLSKRDIYCQPLHGRLVVFGQWQRLTVQERAALAQQKAALLAQADNEWRTPLPAWLNAIVLGEMMSGDLTQYGLFFLAVGGAPEDEQRLTQLGAALYRAFPLLASNVAWDGEQPEWCVSTRPAAYLPEEAGEYADDEAFIQAQLVRPHSVFQRGMLRIVTARCAGERRWGIWLHHLVADADFIRVLLSLAQRWLQDGEMTAPDFSFIQLQWRLGRTLALQHSRLQRFWRGQAALFAALTPWEETLPAVTPTTTGQTFDLPAGRGGATLVAQALAQALRQQGIGGPLLAVAPVTLRRGDGGAAASGCYINLIPLVLDAGCSAAEFESRRRSWLEHALLPQEEIAEAAGVNYRRALVMLNIIDRPATPPAFRHSPEQRSRKPITLTLTGIEQGGWRVALTTRLGEAFSQALGGRATAGIGRMIWLLPDFIGHPGCFRALLPHLPAATRSIDYHRLPLCGSLAALAQHLADNAAEPPSIIVGYSFGGALGFELLQRLPGAPRLIMVDSHLPRAEFRRTPAEQQFTRWLTTETRDWIALMEQLGEIRQAVILHNIALFSDWRPQGRIVQADWICCRGENGAPAGDWREQVRELRRFDSDAAHHTVMTDRDVIVHISQLINGGAMS</sequence>
<dbReference type="InterPro" id="IPR029058">
    <property type="entry name" value="AB_hydrolase_fold"/>
</dbReference>